<name>A0A0F9JNX6_9ZZZZ</name>
<accession>A0A0F9JNX6</accession>
<evidence type="ECO:0000256" key="1">
    <source>
        <dbReference type="SAM" id="Phobius"/>
    </source>
</evidence>
<evidence type="ECO:0000313" key="2">
    <source>
        <dbReference type="EMBL" id="KKM71383.1"/>
    </source>
</evidence>
<keyword evidence="1" id="KW-0472">Membrane</keyword>
<dbReference type="EMBL" id="LAZR01009648">
    <property type="protein sequence ID" value="KKM71383.1"/>
    <property type="molecule type" value="Genomic_DNA"/>
</dbReference>
<sequence length="109" mass="11556">MLVAEPIGGFGGFREDVVGALGPFPGTTRVNTFINSLEAEIRRQAEAGARQAIPRIRTEAEAGARQAIPDITLAVEQKARDTVRPFVITAIALGVLGAVVGGFALWRSR</sequence>
<reference evidence="2" key="1">
    <citation type="journal article" date="2015" name="Nature">
        <title>Complex archaea that bridge the gap between prokaryotes and eukaryotes.</title>
        <authorList>
            <person name="Spang A."/>
            <person name="Saw J.H."/>
            <person name="Jorgensen S.L."/>
            <person name="Zaremba-Niedzwiedzka K."/>
            <person name="Martijn J."/>
            <person name="Lind A.E."/>
            <person name="van Eijk R."/>
            <person name="Schleper C."/>
            <person name="Guy L."/>
            <person name="Ettema T.J."/>
        </authorList>
    </citation>
    <scope>NUCLEOTIDE SEQUENCE</scope>
</reference>
<keyword evidence="1" id="KW-0812">Transmembrane</keyword>
<protein>
    <submittedName>
        <fullName evidence="2">Uncharacterized protein</fullName>
    </submittedName>
</protein>
<organism evidence="2">
    <name type="scientific">marine sediment metagenome</name>
    <dbReference type="NCBI Taxonomy" id="412755"/>
    <lineage>
        <taxon>unclassified sequences</taxon>
        <taxon>metagenomes</taxon>
        <taxon>ecological metagenomes</taxon>
    </lineage>
</organism>
<comment type="caution">
    <text evidence="2">The sequence shown here is derived from an EMBL/GenBank/DDBJ whole genome shotgun (WGS) entry which is preliminary data.</text>
</comment>
<keyword evidence="1" id="KW-1133">Transmembrane helix</keyword>
<feature type="transmembrane region" description="Helical" evidence="1">
    <location>
        <begin position="86"/>
        <end position="106"/>
    </location>
</feature>
<proteinExistence type="predicted"/>
<gene>
    <name evidence="2" type="ORF">LCGC14_1431210</name>
</gene>
<dbReference type="AlphaFoldDB" id="A0A0F9JNX6"/>